<dbReference type="EMBL" id="JAMXLT020000008">
    <property type="protein sequence ID" value="MDW8548455.1"/>
    <property type="molecule type" value="Genomic_DNA"/>
</dbReference>
<dbReference type="Gene3D" id="2.30.30.40">
    <property type="entry name" value="SH3 Domains"/>
    <property type="match status" value="1"/>
</dbReference>
<gene>
    <name evidence="1" type="ORF">NG800_006015</name>
</gene>
<protein>
    <recommendedName>
        <fullName evidence="3">SH3 domain-containing protein</fullName>
    </recommendedName>
</protein>
<evidence type="ECO:0000313" key="1">
    <source>
        <dbReference type="EMBL" id="MDW8548455.1"/>
    </source>
</evidence>
<proteinExistence type="predicted"/>
<sequence>MSPAIFGQFAIVSDKDGFVNVRTTAEIGNNISDKLENGFVVYSFEPNGNWINIDYKKKGKELGGYIYKDRIKFVTDFIKIPQKSQNDGILKLGNDQIKIEIRETKFIKENHKLTFVKNSNTLLDKIDGYQIFGADGNIPRRQYKSIKVKINKTEIELPNIALKNLYEPNLANHQATYDEKNDTLYIFSMNSDGAGSYEVIWVIEKNKFKERIEAYGF</sequence>
<keyword evidence="2" id="KW-1185">Reference proteome</keyword>
<comment type="caution">
    <text evidence="1">The sequence shown here is derived from an EMBL/GenBank/DDBJ whole genome shotgun (WGS) entry which is preliminary data.</text>
</comment>
<accession>A0ABU4JFJ8</accession>
<evidence type="ECO:0000313" key="2">
    <source>
        <dbReference type="Proteomes" id="UP001204439"/>
    </source>
</evidence>
<organism evidence="1 2">
    <name type="scientific">Epilithonimonas ginsengisoli</name>
    <dbReference type="NCBI Taxonomy" id="1245592"/>
    <lineage>
        <taxon>Bacteria</taxon>
        <taxon>Pseudomonadati</taxon>
        <taxon>Bacteroidota</taxon>
        <taxon>Flavobacteriia</taxon>
        <taxon>Flavobacteriales</taxon>
        <taxon>Weeksellaceae</taxon>
        <taxon>Chryseobacterium group</taxon>
        <taxon>Epilithonimonas</taxon>
    </lineage>
</organism>
<name>A0ABU4JFJ8_9FLAO</name>
<reference evidence="1 2" key="1">
    <citation type="submission" date="2023-11" db="EMBL/GenBank/DDBJ databases">
        <title>First isolation, identification, and characterization of non-pathogenic Epilithonimonas ginsengisoli isolated from diseased farmed rainbow trout (Oncorhynchus mykiss) in Chile.</title>
        <authorList>
            <person name="Miranda C.D."/>
            <person name="Irgang R."/>
            <person name="Concha C."/>
            <person name="Rojas R."/>
            <person name="Avendano R."/>
        </authorList>
    </citation>
    <scope>NUCLEOTIDE SEQUENCE [LARGE SCALE GENOMIC DNA]</scope>
    <source>
        <strain evidence="1 2">FP99</strain>
    </source>
</reference>
<evidence type="ECO:0008006" key="3">
    <source>
        <dbReference type="Google" id="ProtNLM"/>
    </source>
</evidence>
<dbReference type="Proteomes" id="UP001204439">
    <property type="component" value="Unassembled WGS sequence"/>
</dbReference>